<organism evidence="3 4">
    <name type="scientific">Brachyspira aalborgi</name>
    <dbReference type="NCBI Taxonomy" id="29522"/>
    <lineage>
        <taxon>Bacteria</taxon>
        <taxon>Pseudomonadati</taxon>
        <taxon>Spirochaetota</taxon>
        <taxon>Spirochaetia</taxon>
        <taxon>Brachyspirales</taxon>
        <taxon>Brachyspiraceae</taxon>
        <taxon>Brachyspira</taxon>
    </lineage>
</organism>
<evidence type="ECO:0000313" key="3">
    <source>
        <dbReference type="EMBL" id="TXJ43549.1"/>
    </source>
</evidence>
<protein>
    <submittedName>
        <fullName evidence="3">Uncharacterized protein</fullName>
    </submittedName>
</protein>
<sequence length="397" mass="43984">MNSQNRTEQNRTEQNRTEQNRTEQNRLPLYKCLFWYCKSFFKKIIFIFADNFVGFIRFSKFSWSNPCLFIKNNLLQGGSIMTQKNILKILVIMIAVLSLFAVSCRKASTSPEPTPTPSGNPTVFTVKAGTSSPIRIIKDNDFKAYADGNIGAKVGGTSDYSVTIKEVKAKSETEDVVLDASDFTVDKNTIKLSEEADKGINKFSGKNLTEKQAKEYTLTLTYTTTANVEPKSREITTDIGIVQNHVVTKAEVKGIVGRAQKSTEGVSGSVGLIYLKPKEGSTQMNAITINMAGQDFQTTTPPDFKLTANNTDNNQFVADDALNIIGEALKNQTGYDTYFTDIKAIKKVIDTTSVDKATFYFQFILNKENAISDEIKNIVDETSGLSIEITLKGGGWE</sequence>
<evidence type="ECO:0000256" key="1">
    <source>
        <dbReference type="SAM" id="MobiDB-lite"/>
    </source>
</evidence>
<keyword evidence="2" id="KW-0472">Membrane</keyword>
<feature type="region of interest" description="Disordered" evidence="1">
    <location>
        <begin position="1"/>
        <end position="21"/>
    </location>
</feature>
<accession>A0A5C8F264</accession>
<dbReference type="Proteomes" id="UP000324574">
    <property type="component" value="Unassembled WGS sequence"/>
</dbReference>
<keyword evidence="2" id="KW-1133">Transmembrane helix</keyword>
<keyword evidence="2" id="KW-0812">Transmembrane</keyword>
<evidence type="ECO:0000313" key="4">
    <source>
        <dbReference type="Proteomes" id="UP000324574"/>
    </source>
</evidence>
<feature type="compositionally biased region" description="Basic and acidic residues" evidence="1">
    <location>
        <begin position="8"/>
        <end position="21"/>
    </location>
</feature>
<reference evidence="3 4" key="1">
    <citation type="journal article" date="1992" name="Lakartidningen">
        <title>[Penicillin V and not amoxicillin is the first choice preparation in acute otitis].</title>
        <authorList>
            <person name="Kamme C."/>
            <person name="Lundgren K."/>
            <person name="Prellner K."/>
        </authorList>
    </citation>
    <scope>NUCLEOTIDE SEQUENCE [LARGE SCALE GENOMIC DNA]</scope>
    <source>
        <strain evidence="3 4">PC3714II</strain>
    </source>
</reference>
<dbReference type="EMBL" id="SAYG01000013">
    <property type="protein sequence ID" value="TXJ43549.1"/>
    <property type="molecule type" value="Genomic_DNA"/>
</dbReference>
<gene>
    <name evidence="3" type="ORF">EPJ70_10580</name>
</gene>
<evidence type="ECO:0000256" key="2">
    <source>
        <dbReference type="SAM" id="Phobius"/>
    </source>
</evidence>
<comment type="caution">
    <text evidence="3">The sequence shown here is derived from an EMBL/GenBank/DDBJ whole genome shotgun (WGS) entry which is preliminary data.</text>
</comment>
<dbReference type="AlphaFoldDB" id="A0A5C8F264"/>
<proteinExistence type="predicted"/>
<feature type="transmembrane region" description="Helical" evidence="2">
    <location>
        <begin position="86"/>
        <end position="103"/>
    </location>
</feature>
<name>A0A5C8F264_9SPIR</name>